<dbReference type="Proteomes" id="UP000447355">
    <property type="component" value="Unassembled WGS sequence"/>
</dbReference>
<name>A0A845GS29_9BURK</name>
<gene>
    <name evidence="1" type="ORF">GTP90_20350</name>
</gene>
<accession>A0A845GS29</accession>
<sequence>MNVLRTISRAWHSVTRGKNSAVGTFRPEDFYGLQPRSAHAYREQFDVAENFTCAIGASVERINWIDKSVINDETPSVIEPMLMAAGITDLRQSKAQCLKWSAYLVPHVERAFGMRAILTIGQLWRENDPLFNPTWEQFHRLHEEGFSLEDFGKNGTGFNFHAWITLETGEILDFTLLSSLADAVPKKWGEMAGTVVGGYPEEVIKHHQYVPMVLGLDFAHTLNKRSPVALLAESTHDLPKLPMFVAAVPI</sequence>
<proteinExistence type="predicted"/>
<protein>
    <submittedName>
        <fullName evidence="1">Uncharacterized protein</fullName>
    </submittedName>
</protein>
<comment type="caution">
    <text evidence="1">The sequence shown here is derived from an EMBL/GenBank/DDBJ whole genome shotgun (WGS) entry which is preliminary data.</text>
</comment>
<evidence type="ECO:0000313" key="1">
    <source>
        <dbReference type="EMBL" id="MYM96220.1"/>
    </source>
</evidence>
<evidence type="ECO:0000313" key="2">
    <source>
        <dbReference type="Proteomes" id="UP000447355"/>
    </source>
</evidence>
<reference evidence="1" key="1">
    <citation type="submission" date="2019-12" db="EMBL/GenBank/DDBJ databases">
        <title>Novel species isolated from a subtropical stream in China.</title>
        <authorList>
            <person name="Lu H."/>
        </authorList>
    </citation>
    <scope>NUCLEOTIDE SEQUENCE [LARGE SCALE GENOMIC DNA]</scope>
    <source>
        <strain evidence="1">FT81W</strain>
    </source>
</reference>
<organism evidence="1 2">
    <name type="scientific">Duganella vulcania</name>
    <dbReference type="NCBI Taxonomy" id="2692166"/>
    <lineage>
        <taxon>Bacteria</taxon>
        <taxon>Pseudomonadati</taxon>
        <taxon>Pseudomonadota</taxon>
        <taxon>Betaproteobacteria</taxon>
        <taxon>Burkholderiales</taxon>
        <taxon>Oxalobacteraceae</taxon>
        <taxon>Telluria group</taxon>
        <taxon>Duganella</taxon>
    </lineage>
</organism>
<dbReference type="RefSeq" id="WP_161085245.1">
    <property type="nucleotide sequence ID" value="NZ_WWCX01000041.1"/>
</dbReference>
<dbReference type="EMBL" id="WWCX01000041">
    <property type="protein sequence ID" value="MYM96220.1"/>
    <property type="molecule type" value="Genomic_DNA"/>
</dbReference>
<dbReference type="AlphaFoldDB" id="A0A845GS29"/>